<feature type="domain" description="Transcription factor DP C-terminal" evidence="8">
    <location>
        <begin position="79"/>
        <end position="158"/>
    </location>
</feature>
<dbReference type="Pfam" id="PF08781">
    <property type="entry name" value="DP"/>
    <property type="match status" value="1"/>
</dbReference>
<organism evidence="10 11">
    <name type="scientific">Callosobruchus maculatus</name>
    <name type="common">Southern cowpea weevil</name>
    <name type="synonym">Pulse bruchid</name>
    <dbReference type="NCBI Taxonomy" id="64391"/>
    <lineage>
        <taxon>Eukaryota</taxon>
        <taxon>Metazoa</taxon>
        <taxon>Ecdysozoa</taxon>
        <taxon>Arthropoda</taxon>
        <taxon>Hexapoda</taxon>
        <taxon>Insecta</taxon>
        <taxon>Pterygota</taxon>
        <taxon>Neoptera</taxon>
        <taxon>Endopterygota</taxon>
        <taxon>Coleoptera</taxon>
        <taxon>Polyphaga</taxon>
        <taxon>Cucujiformia</taxon>
        <taxon>Chrysomeloidea</taxon>
        <taxon>Chrysomelidae</taxon>
        <taxon>Bruchinae</taxon>
        <taxon>Bruchini</taxon>
        <taxon>Callosobruchus</taxon>
    </lineage>
</organism>
<dbReference type="SUPFAM" id="SSF46785">
    <property type="entry name" value="Winged helix' DNA-binding domain"/>
    <property type="match status" value="1"/>
</dbReference>
<evidence type="ECO:0000259" key="9">
    <source>
        <dbReference type="SMART" id="SM01372"/>
    </source>
</evidence>
<evidence type="ECO:0000256" key="3">
    <source>
        <dbReference type="ARBA" id="ARBA00023015"/>
    </source>
</evidence>
<evidence type="ECO:0000256" key="2">
    <source>
        <dbReference type="ARBA" id="ARBA00010940"/>
    </source>
</evidence>
<keyword evidence="11" id="KW-1185">Reference proteome</keyword>
<evidence type="ECO:0000256" key="7">
    <source>
        <dbReference type="RuleBase" id="RU003796"/>
    </source>
</evidence>
<evidence type="ECO:0000256" key="6">
    <source>
        <dbReference type="ARBA" id="ARBA00023242"/>
    </source>
</evidence>
<dbReference type="FunFam" id="1.10.10.10:FF:000047">
    <property type="entry name" value="Transcription factor"/>
    <property type="match status" value="1"/>
</dbReference>
<dbReference type="AlphaFoldDB" id="A0A653DW55"/>
<evidence type="ECO:0008006" key="12">
    <source>
        <dbReference type="Google" id="ProtNLM"/>
    </source>
</evidence>
<dbReference type="CDD" id="cd14458">
    <property type="entry name" value="DP_DD"/>
    <property type="match status" value="1"/>
</dbReference>
<keyword evidence="5 7" id="KW-0804">Transcription</keyword>
<sequence>MKVCEKVKQKGTTTYNEVADELVGEFTSASSNNSLADQYDQKNIRRRVYDALNVLMAMNIISKEKKEIKWIGLPTNSLQECSQLEKEMQKKISVIKQKERQLDDLILNQIAFKNLAQRNREMERLHGPPPPNSYIQLPFIVVNTNKKTIINCSISNDK</sequence>
<reference evidence="10 11" key="1">
    <citation type="submission" date="2019-01" db="EMBL/GenBank/DDBJ databases">
        <authorList>
            <person name="Sayadi A."/>
        </authorList>
    </citation>
    <scope>NUCLEOTIDE SEQUENCE [LARGE SCALE GENOMIC DNA]</scope>
</reference>
<comment type="similarity">
    <text evidence="2 7">Belongs to the E2F/DP family.</text>
</comment>
<name>A0A653DW55_CALMS</name>
<keyword evidence="3 7" id="KW-0805">Transcription regulation</keyword>
<dbReference type="Gene3D" id="1.20.140.80">
    <property type="entry name" value="Transcription factor DP"/>
    <property type="match status" value="1"/>
</dbReference>
<evidence type="ECO:0000256" key="4">
    <source>
        <dbReference type="ARBA" id="ARBA00023125"/>
    </source>
</evidence>
<dbReference type="Gene3D" id="1.10.10.10">
    <property type="entry name" value="Winged helix-like DNA-binding domain superfamily/Winged helix DNA-binding domain"/>
    <property type="match status" value="1"/>
</dbReference>
<dbReference type="Pfam" id="PF02319">
    <property type="entry name" value="WHD_E2F_TDP"/>
    <property type="match status" value="1"/>
</dbReference>
<dbReference type="PANTHER" id="PTHR12548">
    <property type="entry name" value="TRANSCRIPTION FACTOR DP"/>
    <property type="match status" value="1"/>
</dbReference>
<dbReference type="SMART" id="SM01138">
    <property type="entry name" value="DP"/>
    <property type="match status" value="1"/>
</dbReference>
<accession>A0A653DW55</accession>
<dbReference type="GO" id="GO:0051726">
    <property type="term" value="P:regulation of cell cycle"/>
    <property type="evidence" value="ECO:0007669"/>
    <property type="project" value="InterPro"/>
</dbReference>
<feature type="domain" description="E2F/DP family winged-helix DNA-binding" evidence="9">
    <location>
        <begin position="1"/>
        <end position="72"/>
    </location>
</feature>
<dbReference type="GO" id="GO:0000977">
    <property type="term" value="F:RNA polymerase II transcription regulatory region sequence-specific DNA binding"/>
    <property type="evidence" value="ECO:0007669"/>
    <property type="project" value="TreeGrafter"/>
</dbReference>
<evidence type="ECO:0000313" key="11">
    <source>
        <dbReference type="Proteomes" id="UP000410492"/>
    </source>
</evidence>
<dbReference type="InterPro" id="IPR037241">
    <property type="entry name" value="E2F-DP_heterodim"/>
</dbReference>
<dbReference type="GO" id="GO:0005667">
    <property type="term" value="C:transcription regulator complex"/>
    <property type="evidence" value="ECO:0007669"/>
    <property type="project" value="InterPro"/>
</dbReference>
<comment type="subcellular location">
    <subcellularLocation>
        <location evidence="1 7">Nucleus</location>
    </subcellularLocation>
</comment>
<dbReference type="InterPro" id="IPR036388">
    <property type="entry name" value="WH-like_DNA-bd_sf"/>
</dbReference>
<gene>
    <name evidence="10" type="ORF">CALMAC_LOCUS20457</name>
</gene>
<proteinExistence type="inferred from homology"/>
<evidence type="ECO:0000259" key="8">
    <source>
        <dbReference type="SMART" id="SM01138"/>
    </source>
</evidence>
<dbReference type="PANTHER" id="PTHR12548:SF9">
    <property type="entry name" value="TRANSCRIPTION FACTOR DP"/>
    <property type="match status" value="1"/>
</dbReference>
<keyword evidence="6 7" id="KW-0539">Nucleus</keyword>
<dbReference type="InterPro" id="IPR036390">
    <property type="entry name" value="WH_DNA-bd_sf"/>
</dbReference>
<protein>
    <recommendedName>
        <fullName evidence="12">E2F/DP family winged-helix DNA-binding domain-containing protein</fullName>
    </recommendedName>
</protein>
<dbReference type="GO" id="GO:0005634">
    <property type="term" value="C:nucleus"/>
    <property type="evidence" value="ECO:0007669"/>
    <property type="project" value="UniProtKB-SubCell"/>
</dbReference>
<dbReference type="GO" id="GO:0000981">
    <property type="term" value="F:DNA-binding transcription factor activity, RNA polymerase II-specific"/>
    <property type="evidence" value="ECO:0007669"/>
    <property type="project" value="TreeGrafter"/>
</dbReference>
<dbReference type="SMART" id="SM01372">
    <property type="entry name" value="E2F_TDP"/>
    <property type="match status" value="1"/>
</dbReference>
<dbReference type="OrthoDB" id="552115at2759"/>
<dbReference type="InterPro" id="IPR038168">
    <property type="entry name" value="TF_DP_C_sf"/>
</dbReference>
<evidence type="ECO:0000256" key="1">
    <source>
        <dbReference type="ARBA" id="ARBA00004123"/>
    </source>
</evidence>
<evidence type="ECO:0000256" key="5">
    <source>
        <dbReference type="ARBA" id="ARBA00023163"/>
    </source>
</evidence>
<keyword evidence="4 7" id="KW-0238">DNA-binding</keyword>
<dbReference type="InterPro" id="IPR014889">
    <property type="entry name" value="Transc_factor_DP_C"/>
</dbReference>
<dbReference type="InterPro" id="IPR015648">
    <property type="entry name" value="Transcrpt_fac_DP"/>
</dbReference>
<dbReference type="InterPro" id="IPR003316">
    <property type="entry name" value="E2F_WHTH_DNA-bd_dom"/>
</dbReference>
<dbReference type="EMBL" id="CAACVG010014801">
    <property type="protein sequence ID" value="VEN63715.1"/>
    <property type="molecule type" value="Genomic_DNA"/>
</dbReference>
<evidence type="ECO:0000313" key="10">
    <source>
        <dbReference type="EMBL" id="VEN63715.1"/>
    </source>
</evidence>
<dbReference type="SUPFAM" id="SSF144074">
    <property type="entry name" value="E2F-DP heterodimerization region"/>
    <property type="match status" value="1"/>
</dbReference>
<dbReference type="Proteomes" id="UP000410492">
    <property type="component" value="Unassembled WGS sequence"/>
</dbReference>